<reference evidence="2 3" key="1">
    <citation type="submission" date="2019-02" db="EMBL/GenBank/DDBJ databases">
        <title>Genomic Encyclopedia of Type Strains, Phase IV (KMG-IV): sequencing the most valuable type-strain genomes for metagenomic binning, comparative biology and taxonomic classification.</title>
        <authorList>
            <person name="Goeker M."/>
        </authorList>
    </citation>
    <scope>NUCLEOTIDE SEQUENCE [LARGE SCALE GENOMIC DNA]</scope>
    <source>
        <strain evidence="2 3">DSM 45622</strain>
    </source>
</reference>
<organism evidence="2 3">
    <name type="scientific">Motilibacter rhizosphaerae</name>
    <dbReference type="NCBI Taxonomy" id="598652"/>
    <lineage>
        <taxon>Bacteria</taxon>
        <taxon>Bacillati</taxon>
        <taxon>Actinomycetota</taxon>
        <taxon>Actinomycetes</taxon>
        <taxon>Motilibacterales</taxon>
        <taxon>Motilibacteraceae</taxon>
        <taxon>Motilibacter</taxon>
    </lineage>
</organism>
<dbReference type="AlphaFoldDB" id="A0A4Q7NPT2"/>
<evidence type="ECO:0000256" key="1">
    <source>
        <dbReference type="SAM" id="MobiDB-lite"/>
    </source>
</evidence>
<dbReference type="EMBL" id="SGXD01000003">
    <property type="protein sequence ID" value="RZS87301.1"/>
    <property type="molecule type" value="Genomic_DNA"/>
</dbReference>
<accession>A0A4Q7NPT2</accession>
<dbReference type="Proteomes" id="UP000293638">
    <property type="component" value="Unassembled WGS sequence"/>
</dbReference>
<evidence type="ECO:0000313" key="2">
    <source>
        <dbReference type="EMBL" id="RZS87301.1"/>
    </source>
</evidence>
<gene>
    <name evidence="2" type="ORF">EV189_2726</name>
</gene>
<sequence length="56" mass="6021">MPTAAPRDPRATSTPATPAPVPFRPAYPEIELAFHEPFFFTARRPAASVQAQGGAR</sequence>
<comment type="caution">
    <text evidence="2">The sequence shown here is derived from an EMBL/GenBank/DDBJ whole genome shotgun (WGS) entry which is preliminary data.</text>
</comment>
<evidence type="ECO:0000313" key="3">
    <source>
        <dbReference type="Proteomes" id="UP000293638"/>
    </source>
</evidence>
<name>A0A4Q7NPT2_9ACTN</name>
<feature type="region of interest" description="Disordered" evidence="1">
    <location>
        <begin position="1"/>
        <end position="22"/>
    </location>
</feature>
<dbReference type="RefSeq" id="WP_165400291.1">
    <property type="nucleotide sequence ID" value="NZ_SGXD01000003.1"/>
</dbReference>
<protein>
    <submittedName>
        <fullName evidence="2">Uncharacterized protein</fullName>
    </submittedName>
</protein>
<proteinExistence type="predicted"/>
<feature type="compositionally biased region" description="Low complexity" evidence="1">
    <location>
        <begin position="1"/>
        <end position="16"/>
    </location>
</feature>
<keyword evidence="3" id="KW-1185">Reference proteome</keyword>